<keyword evidence="4" id="KW-0677">Repeat</keyword>
<evidence type="ECO:0000256" key="9">
    <source>
        <dbReference type="PROSITE-ProRule" id="PRU00357"/>
    </source>
</evidence>
<comment type="subcellular location">
    <subcellularLocation>
        <location evidence="1 9">Nucleus</location>
    </subcellularLocation>
</comment>
<keyword evidence="6" id="KW-0862">Zinc</keyword>
<gene>
    <name evidence="12" type="ORF">NC653_019490</name>
</gene>
<reference evidence="12" key="1">
    <citation type="journal article" date="2023" name="Mol. Ecol. Resour.">
        <title>Chromosome-level genome assembly of a triploid poplar Populus alba 'Berolinensis'.</title>
        <authorList>
            <person name="Chen S."/>
            <person name="Yu Y."/>
            <person name="Wang X."/>
            <person name="Wang S."/>
            <person name="Zhang T."/>
            <person name="Zhou Y."/>
            <person name="He R."/>
            <person name="Meng N."/>
            <person name="Wang Y."/>
            <person name="Liu W."/>
            <person name="Liu Z."/>
            <person name="Liu J."/>
            <person name="Guo Q."/>
            <person name="Huang H."/>
            <person name="Sederoff R.R."/>
            <person name="Wang G."/>
            <person name="Qu G."/>
            <person name="Chen S."/>
        </authorList>
    </citation>
    <scope>NUCLEOTIDE SEQUENCE</scope>
    <source>
        <strain evidence="12">SC-2020</strain>
    </source>
</reference>
<dbReference type="SMART" id="SM00336">
    <property type="entry name" value="BBOX"/>
    <property type="match status" value="1"/>
</dbReference>
<dbReference type="GO" id="GO:0006355">
    <property type="term" value="P:regulation of DNA-templated transcription"/>
    <property type="evidence" value="ECO:0007669"/>
    <property type="project" value="UniProtKB-ARBA"/>
</dbReference>
<evidence type="ECO:0000313" key="12">
    <source>
        <dbReference type="EMBL" id="KAJ6991307.1"/>
    </source>
</evidence>
<accession>A0AAD6VXG8</accession>
<dbReference type="Pfam" id="PF06203">
    <property type="entry name" value="CCT"/>
    <property type="match status" value="1"/>
</dbReference>
<dbReference type="GO" id="GO:0005634">
    <property type="term" value="C:nucleus"/>
    <property type="evidence" value="ECO:0007669"/>
    <property type="project" value="UniProtKB-SubCell"/>
</dbReference>
<dbReference type="InterPro" id="IPR049808">
    <property type="entry name" value="CONSTANS-like_Bbox1"/>
</dbReference>
<dbReference type="CDD" id="cd19821">
    <property type="entry name" value="Bbox1_BBX-like"/>
    <property type="match status" value="1"/>
</dbReference>
<keyword evidence="5 8" id="KW-0863">Zinc-finger</keyword>
<evidence type="ECO:0000313" key="13">
    <source>
        <dbReference type="Proteomes" id="UP001164929"/>
    </source>
</evidence>
<dbReference type="PANTHER" id="PTHR31717:SF46">
    <property type="entry name" value="CCT MOTIF FAMILY PROTEIN-RELATED"/>
    <property type="match status" value="1"/>
</dbReference>
<evidence type="ECO:0000256" key="8">
    <source>
        <dbReference type="PROSITE-ProRule" id="PRU00024"/>
    </source>
</evidence>
<evidence type="ECO:0000256" key="2">
    <source>
        <dbReference type="ARBA" id="ARBA00010024"/>
    </source>
</evidence>
<dbReference type="InterPro" id="IPR010402">
    <property type="entry name" value="CCT_domain"/>
</dbReference>
<name>A0AAD6VXG8_9ROSI</name>
<keyword evidence="7 9" id="KW-0539">Nucleus</keyword>
<evidence type="ECO:0000256" key="6">
    <source>
        <dbReference type="ARBA" id="ARBA00022833"/>
    </source>
</evidence>
<comment type="similarity">
    <text evidence="2">Belongs to the CONSTANS family.</text>
</comment>
<dbReference type="InterPro" id="IPR000315">
    <property type="entry name" value="Znf_B-box"/>
</dbReference>
<evidence type="ECO:0000256" key="4">
    <source>
        <dbReference type="ARBA" id="ARBA00022737"/>
    </source>
</evidence>
<proteinExistence type="inferred from homology"/>
<evidence type="ECO:0000259" key="10">
    <source>
        <dbReference type="PROSITE" id="PS50119"/>
    </source>
</evidence>
<feature type="domain" description="CCT" evidence="11">
    <location>
        <begin position="378"/>
        <end position="420"/>
    </location>
</feature>
<evidence type="ECO:0000256" key="5">
    <source>
        <dbReference type="ARBA" id="ARBA00022771"/>
    </source>
</evidence>
<evidence type="ECO:0000256" key="7">
    <source>
        <dbReference type="ARBA" id="ARBA00023242"/>
    </source>
</evidence>
<protein>
    <submittedName>
        <fullName evidence="12">Zinc finger proteinNSTANS-LIKE 11</fullName>
    </submittedName>
</protein>
<keyword evidence="3" id="KW-0479">Metal-binding</keyword>
<feature type="domain" description="B box-type" evidence="10">
    <location>
        <begin position="1"/>
        <end position="47"/>
    </location>
</feature>
<dbReference type="EMBL" id="JAQIZT010000007">
    <property type="protein sequence ID" value="KAJ6991307.1"/>
    <property type="molecule type" value="Genomic_DNA"/>
</dbReference>
<dbReference type="PANTHER" id="PTHR31717">
    <property type="entry name" value="ZINC FINGER PROTEIN CONSTANS-LIKE 10"/>
    <property type="match status" value="1"/>
</dbReference>
<comment type="caution">
    <text evidence="12">The sequence shown here is derived from an EMBL/GenBank/DDBJ whole genome shotgun (WGS) entry which is preliminary data.</text>
</comment>
<evidence type="ECO:0000256" key="1">
    <source>
        <dbReference type="ARBA" id="ARBA00004123"/>
    </source>
</evidence>
<dbReference type="AlphaFoldDB" id="A0AAD6VXG8"/>
<keyword evidence="13" id="KW-1185">Reference proteome</keyword>
<organism evidence="12 13">
    <name type="scientific">Populus alba x Populus x berolinensis</name>
    <dbReference type="NCBI Taxonomy" id="444605"/>
    <lineage>
        <taxon>Eukaryota</taxon>
        <taxon>Viridiplantae</taxon>
        <taxon>Streptophyta</taxon>
        <taxon>Embryophyta</taxon>
        <taxon>Tracheophyta</taxon>
        <taxon>Spermatophyta</taxon>
        <taxon>Magnoliopsida</taxon>
        <taxon>eudicotyledons</taxon>
        <taxon>Gunneridae</taxon>
        <taxon>Pentapetalae</taxon>
        <taxon>rosids</taxon>
        <taxon>fabids</taxon>
        <taxon>Malpighiales</taxon>
        <taxon>Salicaceae</taxon>
        <taxon>Saliceae</taxon>
        <taxon>Populus</taxon>
    </lineage>
</organism>
<evidence type="ECO:0000259" key="11">
    <source>
        <dbReference type="PROSITE" id="PS51017"/>
    </source>
</evidence>
<dbReference type="PROSITE" id="PS51017">
    <property type="entry name" value="CCT"/>
    <property type="match status" value="1"/>
</dbReference>
<dbReference type="GO" id="GO:0008270">
    <property type="term" value="F:zinc ion binding"/>
    <property type="evidence" value="ECO:0007669"/>
    <property type="project" value="UniProtKB-KW"/>
</dbReference>
<dbReference type="PROSITE" id="PS50119">
    <property type="entry name" value="ZF_BBOX"/>
    <property type="match status" value="1"/>
</dbReference>
<evidence type="ECO:0000256" key="3">
    <source>
        <dbReference type="ARBA" id="ARBA00022723"/>
    </source>
</evidence>
<sequence>MEPVCDFCGVEKAVVYCKPDSAKLCVHCDGCVHSANFLSRRHRRSLLCDKCSSLPAVARCLDEKLSICQGCDCSANGCSSSGHQLRALNCYTGCYSMAEFSKIWSPVLEGSSSGGFDSGWDSLNSGPINENCISSCLEQRDNEGSFGLFTGKLNELESCSKLEPWRGPPSIIMSNPNYIPCCRDQVPMFPEVTNLPKQGCSIFKDIGLPDGEDLCEGLNLDDITLDFENSDEIFSCSESQSKYQFGDVGKECMLMEKNLSSVTGSNGPIENAIEVSSSGQLECVAFQSSCVSGPASAMQTISGNANCSIFTNPSCSRNLNLGFPAVSGQVHSSMSLPLSNIIGESSAADYQDCGLSPLFLTGESPWESHLDASSPQARDKAKMRYNEKKKTRTFSKQIRYASRKARADTRKRVKGRFVKAGEAYDYDPLLSSNF</sequence>
<dbReference type="Proteomes" id="UP001164929">
    <property type="component" value="Chromosome 7"/>
</dbReference>